<dbReference type="EMBL" id="KY709212">
    <property type="protein sequence ID" value="ARO91365.1"/>
    <property type="molecule type" value="Genomic_DNA"/>
</dbReference>
<reference evidence="4" key="1">
    <citation type="journal article" date="2016" name="BMC Biol.">
        <title>Parallel evolution of highly conserved plastid genome architecture in red seaweeds and seed plants.</title>
        <authorList>
            <person name="Lee J."/>
            <person name="Cho C.H."/>
            <person name="Park S.I."/>
            <person name="Choi J.W."/>
            <person name="Song H.S."/>
            <person name="West J.A."/>
            <person name="Bhattacharya D."/>
            <person name="Yoon H.S."/>
        </authorList>
    </citation>
    <scope>NUCLEOTIDE SEQUENCE</scope>
</reference>
<dbReference type="GO" id="GO:0016829">
    <property type="term" value="F:lyase activity"/>
    <property type="evidence" value="ECO:0007669"/>
    <property type="project" value="UniProtKB-KW"/>
</dbReference>
<protein>
    <recommendedName>
        <fullName evidence="2">Chromophore lyase CpcS/CpeS</fullName>
        <ecNumber evidence="2">4.-.-.-</ecNumber>
    </recommendedName>
</protein>
<dbReference type="HAMAP" id="MF_01459">
    <property type="entry name" value="Chrphore_lyase_CpxS"/>
    <property type="match status" value="1"/>
</dbReference>
<dbReference type="Gene3D" id="2.40.128.20">
    <property type="match status" value="1"/>
</dbReference>
<dbReference type="InterPro" id="IPR018536">
    <property type="entry name" value="CpcS/CpeS"/>
</dbReference>
<reference evidence="3" key="2">
    <citation type="submission" date="2017-03" db="EMBL/GenBank/DDBJ databases">
        <title>The new red algal subphylum Proteorhodophytina comprises the largest and most divergent plastid genomes known.</title>
        <authorList>
            <person name="Munoz-Gomez S.A."/>
            <person name="Mejia-Franco F.G."/>
            <person name="Durnin K."/>
            <person name="Morgan C."/>
            <person name="Grisdale C.J."/>
            <person name="Archibald J.M."/>
            <person name="Slamovits C.H."/>
        </authorList>
    </citation>
    <scope>NUCLEOTIDE SEQUENCE</scope>
    <source>
        <strain evidence="3">UTEX LB2715</strain>
    </source>
</reference>
<reference evidence="4" key="3">
    <citation type="submission" date="2017-07" db="EMBL/GenBank/DDBJ databases">
        <authorList>
            <person name="Sun Z.S."/>
            <person name="Albrecht U."/>
            <person name="Echele G."/>
            <person name="Lee C.C."/>
        </authorList>
    </citation>
    <scope>NUCLEOTIDE SEQUENCE</scope>
</reference>
<dbReference type="AlphaFoldDB" id="A0A1X9PV31"/>
<dbReference type="EMBL" id="KX284728">
    <property type="protein sequence ID" value="ASK39559.1"/>
    <property type="molecule type" value="Genomic_DNA"/>
</dbReference>
<gene>
    <name evidence="3" type="primary">cpeS</name>
    <name evidence="2" type="synonym">cpcS</name>
    <name evidence="4" type="synonym">ycf58</name>
    <name evidence="4" type="ORF">Rhodc_013</name>
</gene>
<proteinExistence type="inferred from homology"/>
<keyword evidence="1 2" id="KW-0456">Lyase</keyword>
<dbReference type="EC" id="4.-.-.-" evidence="2"/>
<dbReference type="GO" id="GO:0017006">
    <property type="term" value="P:protein-tetrapyrrole linkage"/>
    <property type="evidence" value="ECO:0007669"/>
    <property type="project" value="UniProtKB-UniRule"/>
</dbReference>
<comment type="function">
    <text evidence="2">Covalently attaches a chromophore to Cys residue(s) of phycobiliproteins.</text>
</comment>
<accession>A0A1X9PV31</accession>
<geneLocation type="plastid" evidence="3"/>
<evidence type="ECO:0000256" key="2">
    <source>
        <dbReference type="HAMAP-Rule" id="MF_01459"/>
    </source>
</evidence>
<evidence type="ECO:0000313" key="3">
    <source>
        <dbReference type="EMBL" id="ARO91365.1"/>
    </source>
</evidence>
<dbReference type="SMR" id="A0A1X9PV31"/>
<evidence type="ECO:0000313" key="4">
    <source>
        <dbReference type="EMBL" id="ASK39559.1"/>
    </source>
</evidence>
<dbReference type="InterPro" id="IPR012674">
    <property type="entry name" value="Calycin"/>
</dbReference>
<sequence length="171" mass="19946">MNILNFFYLTEGEWLIQQTVYILHLKQHFTQQGKLIIKEITNNNNLMNSILKELTNLNYQIKNIKIYEIIWNQNLDNSSIIVFFEINKYANNLITGIVYKFDQDLSKGKLVGNFNLQYNILKINFETKNLIIEEKIWLANPNLKLNTSIIKNNKGCTNIAFGSAIKVNSNL</sequence>
<dbReference type="Pfam" id="PF09367">
    <property type="entry name" value="CpeS"/>
    <property type="match status" value="1"/>
</dbReference>
<keyword evidence="3" id="KW-0934">Plastid</keyword>
<organism evidence="3">
    <name type="scientific">Rhodochaete parvula</name>
    <dbReference type="NCBI Taxonomy" id="110510"/>
    <lineage>
        <taxon>Eukaryota</taxon>
        <taxon>Rhodophyta</taxon>
        <taxon>Compsopogonophyceae</taxon>
        <taxon>Rhodochaetales</taxon>
        <taxon>Rhodochaetaceae</taxon>
        <taxon>Rhodochaete</taxon>
    </lineage>
</organism>
<name>A0A1X9PV31_9RHOD</name>
<comment type="similarity">
    <text evidence="2">Belongs to the CpcS/CpeS biliprotein lyase family.</text>
</comment>
<keyword evidence="3" id="KW-0150">Chloroplast</keyword>
<evidence type="ECO:0000256" key="1">
    <source>
        <dbReference type="ARBA" id="ARBA00023239"/>
    </source>
</evidence>